<dbReference type="Proteomes" id="UP000321234">
    <property type="component" value="Unassembled WGS sequence"/>
</dbReference>
<reference evidence="3 4" key="1">
    <citation type="submission" date="2019-07" db="EMBL/GenBank/DDBJ databases">
        <title>Quadrisphaera sp. strain DD2A genome sequencing and assembly.</title>
        <authorList>
            <person name="Kim I."/>
        </authorList>
    </citation>
    <scope>NUCLEOTIDE SEQUENCE [LARGE SCALE GENOMIC DNA]</scope>
    <source>
        <strain evidence="3 4">DD2A</strain>
    </source>
</reference>
<feature type="domain" description="DUF418" evidence="2">
    <location>
        <begin position="221"/>
        <end position="381"/>
    </location>
</feature>
<evidence type="ECO:0000259" key="2">
    <source>
        <dbReference type="Pfam" id="PF04235"/>
    </source>
</evidence>
<dbReference type="EMBL" id="VKAC01000004">
    <property type="protein sequence ID" value="TXR56693.1"/>
    <property type="molecule type" value="Genomic_DNA"/>
</dbReference>
<feature type="transmembrane region" description="Helical" evidence="1">
    <location>
        <begin position="242"/>
        <end position="261"/>
    </location>
</feature>
<comment type="caution">
    <text evidence="3">The sequence shown here is derived from an EMBL/GenBank/DDBJ whole genome shotgun (WGS) entry which is preliminary data.</text>
</comment>
<evidence type="ECO:0000313" key="3">
    <source>
        <dbReference type="EMBL" id="TXR56693.1"/>
    </source>
</evidence>
<dbReference type="Pfam" id="PF04235">
    <property type="entry name" value="DUF418"/>
    <property type="match status" value="1"/>
</dbReference>
<feature type="transmembrane region" description="Helical" evidence="1">
    <location>
        <begin position="205"/>
        <end position="222"/>
    </location>
</feature>
<keyword evidence="1" id="KW-1133">Transmembrane helix</keyword>
<feature type="transmembrane region" description="Helical" evidence="1">
    <location>
        <begin position="98"/>
        <end position="116"/>
    </location>
</feature>
<feature type="transmembrane region" description="Helical" evidence="1">
    <location>
        <begin position="12"/>
        <end position="30"/>
    </location>
</feature>
<evidence type="ECO:0000313" key="4">
    <source>
        <dbReference type="Proteomes" id="UP000321234"/>
    </source>
</evidence>
<dbReference type="InterPro" id="IPR007349">
    <property type="entry name" value="DUF418"/>
</dbReference>
<feature type="transmembrane region" description="Helical" evidence="1">
    <location>
        <begin position="343"/>
        <end position="365"/>
    </location>
</feature>
<keyword evidence="4" id="KW-1185">Reference proteome</keyword>
<keyword evidence="1" id="KW-0472">Membrane</keyword>
<dbReference type="RefSeq" id="WP_147925822.1">
    <property type="nucleotide sequence ID" value="NZ_VKAC01000004.1"/>
</dbReference>
<organism evidence="3 4">
    <name type="scientific">Quadrisphaera setariae</name>
    <dbReference type="NCBI Taxonomy" id="2593304"/>
    <lineage>
        <taxon>Bacteria</taxon>
        <taxon>Bacillati</taxon>
        <taxon>Actinomycetota</taxon>
        <taxon>Actinomycetes</taxon>
        <taxon>Kineosporiales</taxon>
        <taxon>Kineosporiaceae</taxon>
        <taxon>Quadrisphaera</taxon>
    </lineage>
</organism>
<feature type="transmembrane region" description="Helical" evidence="1">
    <location>
        <begin position="145"/>
        <end position="168"/>
    </location>
</feature>
<protein>
    <submittedName>
        <fullName evidence="3">DUF418 domain-containing protein</fullName>
    </submittedName>
</protein>
<feature type="transmembrane region" description="Helical" evidence="1">
    <location>
        <begin position="50"/>
        <end position="77"/>
    </location>
</feature>
<dbReference type="AlphaFoldDB" id="A0A5C8ZHW2"/>
<evidence type="ECO:0000256" key="1">
    <source>
        <dbReference type="SAM" id="Phobius"/>
    </source>
</evidence>
<keyword evidence="1" id="KW-0812">Transmembrane</keyword>
<feature type="transmembrane region" description="Helical" evidence="1">
    <location>
        <begin position="122"/>
        <end position="138"/>
    </location>
</feature>
<sequence>MEQPSARSAALDLARGVAVLGTLATNVWIFTDPQGFVGYTARIGSSARDLAGWGGVEVVAQQLAQGKFLGLLTLLFGIGLELQRRSALRRGSPWPGRYPLRAALLLLDGAVNYVLVAEFDVLMGYAVTGVVVAYLLATSERAQRAWLVTAAAVHLVVLTALGLLLSGLPEVEQQPLAPNPYADGSFWALAAFRVDNAAAFRAEPVLIGALSVALFLTGSQLVRRGLLEAGSQRGARLRRRLLVTGAVALGVDLALGLFGGVAGVVVARYGTAPLVAGGLLAAAVELERRRPTPAGAERFARARLAEVGRTALSCYVLQNLLAGALCYGWGAGLAAATPDALRVPVTLTVYAAVCVAVVAAAWAWLHRFERGPLELLTHRVLAAAATQRRASSLR</sequence>
<dbReference type="PANTHER" id="PTHR30590">
    <property type="entry name" value="INNER MEMBRANE PROTEIN"/>
    <property type="match status" value="1"/>
</dbReference>
<gene>
    <name evidence="3" type="ORF">FMM08_08035</name>
</gene>
<proteinExistence type="predicted"/>
<accession>A0A5C8ZHW2</accession>
<dbReference type="PANTHER" id="PTHR30590:SF2">
    <property type="entry name" value="INNER MEMBRANE PROTEIN"/>
    <property type="match status" value="1"/>
</dbReference>
<dbReference type="OrthoDB" id="9807744at2"/>
<dbReference type="InterPro" id="IPR052529">
    <property type="entry name" value="Bact_Transport_Assoc"/>
</dbReference>
<feature type="transmembrane region" description="Helical" evidence="1">
    <location>
        <begin position="267"/>
        <end position="286"/>
    </location>
</feature>
<feature type="transmembrane region" description="Helical" evidence="1">
    <location>
        <begin position="307"/>
        <end position="331"/>
    </location>
</feature>
<name>A0A5C8ZHW2_9ACTN</name>